<dbReference type="InterPro" id="IPR001584">
    <property type="entry name" value="Integrase_cat-core"/>
</dbReference>
<feature type="domain" description="Integrase catalytic" evidence="1">
    <location>
        <begin position="2"/>
        <end position="33"/>
    </location>
</feature>
<dbReference type="GO" id="GO:0015074">
    <property type="term" value="P:DNA integration"/>
    <property type="evidence" value="ECO:0007669"/>
    <property type="project" value="InterPro"/>
</dbReference>
<protein>
    <recommendedName>
        <fullName evidence="1">Integrase catalytic domain-containing protein</fullName>
    </recommendedName>
</protein>
<accession>A0A6J4QM11</accession>
<sequence length="40" mass="4695">MFASLLEAKVLEKEYRNHYNPRRPHSSLGYRAPVEFVVSC</sequence>
<gene>
    <name evidence="2" type="ORF">AVDCRST_MAG37-1390</name>
</gene>
<proteinExistence type="predicted"/>
<evidence type="ECO:0000259" key="1">
    <source>
        <dbReference type="Pfam" id="PF13683"/>
    </source>
</evidence>
<organism evidence="2">
    <name type="scientific">uncultured Rubrobacteraceae bacterium</name>
    <dbReference type="NCBI Taxonomy" id="349277"/>
    <lineage>
        <taxon>Bacteria</taxon>
        <taxon>Bacillati</taxon>
        <taxon>Actinomycetota</taxon>
        <taxon>Rubrobacteria</taxon>
        <taxon>Rubrobacterales</taxon>
        <taxon>Rubrobacteraceae</taxon>
        <taxon>environmental samples</taxon>
    </lineage>
</organism>
<dbReference type="AlphaFoldDB" id="A0A6J4QM11"/>
<reference evidence="2" key="1">
    <citation type="submission" date="2020-02" db="EMBL/GenBank/DDBJ databases">
        <authorList>
            <person name="Meier V. D."/>
        </authorList>
    </citation>
    <scope>NUCLEOTIDE SEQUENCE</scope>
    <source>
        <strain evidence="2">AVDCRST_MAG37</strain>
    </source>
</reference>
<evidence type="ECO:0000313" key="2">
    <source>
        <dbReference type="EMBL" id="CAA9441078.1"/>
    </source>
</evidence>
<name>A0A6J4QM11_9ACTN</name>
<dbReference type="EMBL" id="CADCVD010000057">
    <property type="protein sequence ID" value="CAA9441078.1"/>
    <property type="molecule type" value="Genomic_DNA"/>
</dbReference>
<dbReference type="Pfam" id="PF13683">
    <property type="entry name" value="rve_3"/>
    <property type="match status" value="1"/>
</dbReference>